<keyword evidence="1" id="KW-1133">Transmembrane helix</keyword>
<dbReference type="Proteomes" id="UP000594630">
    <property type="component" value="Chromosome"/>
</dbReference>
<protein>
    <submittedName>
        <fullName evidence="2">Uncharacterized protein</fullName>
    </submittedName>
</protein>
<dbReference type="AlphaFoldDB" id="A0A7S9R7C7"/>
<dbReference type="EMBL" id="CP049274">
    <property type="protein sequence ID" value="QPH84823.1"/>
    <property type="molecule type" value="Genomic_DNA"/>
</dbReference>
<sequence length="62" mass="6688">MRKSLEIILTALMNLSVTLIAGGILKFALDIKSAVSSAIISLTGFYIFLAVSILANLFDKKE</sequence>
<gene>
    <name evidence="2" type="ORF">CVT06_06935</name>
</gene>
<feature type="transmembrane region" description="Helical" evidence="1">
    <location>
        <begin position="7"/>
        <end position="29"/>
    </location>
</feature>
<keyword evidence="1" id="KW-0472">Membrane</keyword>
<dbReference type="RefSeq" id="WP_107793525.1">
    <property type="nucleotide sequence ID" value="NZ_CP049274.1"/>
</dbReference>
<proteinExistence type="predicted"/>
<evidence type="ECO:0000313" key="3">
    <source>
        <dbReference type="Proteomes" id="UP000594630"/>
    </source>
</evidence>
<organism evidence="2 3">
    <name type="scientific">Campylobacter concisus</name>
    <dbReference type="NCBI Taxonomy" id="199"/>
    <lineage>
        <taxon>Bacteria</taxon>
        <taxon>Pseudomonadati</taxon>
        <taxon>Campylobacterota</taxon>
        <taxon>Epsilonproteobacteria</taxon>
        <taxon>Campylobacterales</taxon>
        <taxon>Campylobacteraceae</taxon>
        <taxon>Campylobacter</taxon>
    </lineage>
</organism>
<reference evidence="2 3" key="1">
    <citation type="journal article" date="2018" name="Emerg. Microbes Infect.">
        <title>Genomic analysis of oral Campylobacter concisus strains identified a potential bacterial molecular marker associated with active Crohn's disease.</title>
        <authorList>
            <person name="Liu F."/>
            <person name="Ma R."/>
            <person name="Tay C.Y.A."/>
            <person name="Octavia S."/>
            <person name="Lan R."/>
            <person name="Chung H.K.L."/>
            <person name="Riordan S.M."/>
            <person name="Grimm M.C."/>
            <person name="Leong R.W."/>
            <person name="Tanaka M.M."/>
            <person name="Connor S."/>
            <person name="Zhang L."/>
        </authorList>
    </citation>
    <scope>NUCLEOTIDE SEQUENCE [LARGE SCALE GENOMIC DNA]</scope>
    <source>
        <strain evidence="2 3">P10CDO-S2</strain>
    </source>
</reference>
<evidence type="ECO:0000313" key="2">
    <source>
        <dbReference type="EMBL" id="QPH84823.1"/>
    </source>
</evidence>
<feature type="transmembrane region" description="Helical" evidence="1">
    <location>
        <begin position="35"/>
        <end position="58"/>
    </location>
</feature>
<evidence type="ECO:0000256" key="1">
    <source>
        <dbReference type="SAM" id="Phobius"/>
    </source>
</evidence>
<keyword evidence="1" id="KW-0812">Transmembrane</keyword>
<accession>A0A7S9R7C7</accession>
<name>A0A7S9R7C7_9BACT</name>